<keyword evidence="2" id="KW-0694">RNA-binding</keyword>
<evidence type="ECO:0000259" key="8">
    <source>
        <dbReference type="PROSITE" id="PS50917"/>
    </source>
</evidence>
<evidence type="ECO:0000256" key="4">
    <source>
        <dbReference type="ARBA" id="ARBA00023054"/>
    </source>
</evidence>
<evidence type="ECO:0000313" key="9">
    <source>
        <dbReference type="Proteomes" id="UP000887575"/>
    </source>
</evidence>
<evidence type="ECO:0000256" key="3">
    <source>
        <dbReference type="ARBA" id="ARBA00023015"/>
    </source>
</evidence>
<protein>
    <recommendedName>
        <fullName evidence="8">SPOC domain-containing protein</fullName>
    </recommendedName>
</protein>
<keyword evidence="6" id="KW-0539">Nucleus</keyword>
<sequence length="458" mass="51233">MNNLPITTLVDALSAFQKKNPIEPFPAIPLNFQQLHQQQSFPNNSIESTISVTSLTASLLTNMLNLAQQNGSLHQLASNSALVASFSKLMQSVSSFFLAATQSTEAKQAALLHQILETPSNFSNLLLLQQLVHQNQQKTEPVKSEVRRRKRSFQGEARSEKSESSTPKRNSPNEEHFEYTREHMEKSLDRILREELLDIYEDEENGEVEQLKEISRLHVDDKLEKNDGSAFRKVSSKSPAFSLNGISSNSIESIDQSLTIPGKILSQLEELAIGHGMKAQRPDNLEKMPVIWQGTLAMKAHEAQVQMHLLAGSPEYVARSIGNTQLVSGLCLRINQRMRCVPEQIQSVVSKLEDATNTAMLVCLPVGETREELQLSQSIFETAFIEYFTQKAAAGIANVPHTEHTSACVAHVFPPGDFANHYLKHYSKDFYNTMLKKKIRYLVVIITPEDGQNAVPVQ</sequence>
<evidence type="ECO:0000256" key="1">
    <source>
        <dbReference type="ARBA" id="ARBA00004123"/>
    </source>
</evidence>
<keyword evidence="9" id="KW-1185">Reference proteome</keyword>
<proteinExistence type="predicted"/>
<evidence type="ECO:0000256" key="6">
    <source>
        <dbReference type="ARBA" id="ARBA00023242"/>
    </source>
</evidence>
<dbReference type="GO" id="GO:0005634">
    <property type="term" value="C:nucleus"/>
    <property type="evidence" value="ECO:0007669"/>
    <property type="project" value="UniProtKB-SubCell"/>
</dbReference>
<dbReference type="FunFam" id="2.40.290.10:FF:000002">
    <property type="entry name" value="Spen family transcriptional repressor"/>
    <property type="match status" value="1"/>
</dbReference>
<keyword evidence="3" id="KW-0805">Transcription regulation</keyword>
<dbReference type="Gene3D" id="2.40.290.10">
    <property type="match status" value="1"/>
</dbReference>
<evidence type="ECO:0000256" key="2">
    <source>
        <dbReference type="ARBA" id="ARBA00022884"/>
    </source>
</evidence>
<dbReference type="InterPro" id="IPR016194">
    <property type="entry name" value="SPOC-like_C_dom_sf"/>
</dbReference>
<comment type="subcellular location">
    <subcellularLocation>
        <location evidence="1">Nucleus</location>
    </subcellularLocation>
</comment>
<organism evidence="9 10">
    <name type="scientific">Mesorhabditis belari</name>
    <dbReference type="NCBI Taxonomy" id="2138241"/>
    <lineage>
        <taxon>Eukaryota</taxon>
        <taxon>Metazoa</taxon>
        <taxon>Ecdysozoa</taxon>
        <taxon>Nematoda</taxon>
        <taxon>Chromadorea</taxon>
        <taxon>Rhabditida</taxon>
        <taxon>Rhabditina</taxon>
        <taxon>Rhabditomorpha</taxon>
        <taxon>Rhabditoidea</taxon>
        <taxon>Rhabditidae</taxon>
        <taxon>Mesorhabditinae</taxon>
        <taxon>Mesorhabditis</taxon>
    </lineage>
</organism>
<dbReference type="InterPro" id="IPR010912">
    <property type="entry name" value="SPOC_met"/>
</dbReference>
<keyword evidence="5" id="KW-0804">Transcription</keyword>
<dbReference type="SUPFAM" id="SSF100939">
    <property type="entry name" value="SPOC domain-like"/>
    <property type="match status" value="1"/>
</dbReference>
<dbReference type="Proteomes" id="UP000887575">
    <property type="component" value="Unassembled WGS sequence"/>
</dbReference>
<dbReference type="AlphaFoldDB" id="A0AAF3EEZ2"/>
<dbReference type="GO" id="GO:0003723">
    <property type="term" value="F:RNA binding"/>
    <property type="evidence" value="ECO:0007669"/>
    <property type="project" value="UniProtKB-KW"/>
</dbReference>
<feature type="region of interest" description="Disordered" evidence="7">
    <location>
        <begin position="137"/>
        <end position="177"/>
    </location>
</feature>
<evidence type="ECO:0000256" key="5">
    <source>
        <dbReference type="ARBA" id="ARBA00023163"/>
    </source>
</evidence>
<reference evidence="10" key="1">
    <citation type="submission" date="2024-02" db="UniProtKB">
        <authorList>
            <consortium name="WormBaseParasite"/>
        </authorList>
    </citation>
    <scope>IDENTIFICATION</scope>
</reference>
<dbReference type="Pfam" id="PF07744">
    <property type="entry name" value="SPOC"/>
    <property type="match status" value="1"/>
</dbReference>
<name>A0AAF3EEZ2_9BILA</name>
<keyword evidence="4" id="KW-0175">Coiled coil</keyword>
<dbReference type="InterPro" id="IPR012921">
    <property type="entry name" value="SPOC_C"/>
</dbReference>
<evidence type="ECO:0000313" key="10">
    <source>
        <dbReference type="WBParaSite" id="MBELARI_LOCUS12550.2"/>
    </source>
</evidence>
<accession>A0AAF3EEZ2</accession>
<feature type="domain" description="SPOC" evidence="8">
    <location>
        <begin position="281"/>
        <end position="448"/>
    </location>
</feature>
<dbReference type="PROSITE" id="PS50917">
    <property type="entry name" value="SPOC"/>
    <property type="match status" value="1"/>
</dbReference>
<dbReference type="WBParaSite" id="MBELARI_LOCUS12550.2">
    <property type="protein sequence ID" value="MBELARI_LOCUS12550.2"/>
    <property type="gene ID" value="MBELARI_LOCUS12550"/>
</dbReference>
<evidence type="ECO:0000256" key="7">
    <source>
        <dbReference type="SAM" id="MobiDB-lite"/>
    </source>
</evidence>